<dbReference type="PANTHER" id="PTHR43400:SF10">
    <property type="entry name" value="3-OXOSTEROID 1-DEHYDROGENASE"/>
    <property type="match status" value="1"/>
</dbReference>
<evidence type="ECO:0000256" key="9">
    <source>
        <dbReference type="SAM" id="MobiDB-lite"/>
    </source>
</evidence>
<dbReference type="FunFam" id="3.50.50.60:FF:000208">
    <property type="entry name" value="3-ketosteroid dehydrogenase"/>
    <property type="match status" value="1"/>
</dbReference>
<feature type="domain" description="FAD-dependent oxidoreductase 2 FAD-binding" evidence="10">
    <location>
        <begin position="7"/>
        <end position="542"/>
    </location>
</feature>
<evidence type="ECO:0000256" key="8">
    <source>
        <dbReference type="ARBA" id="ARBA00069709"/>
    </source>
</evidence>
<dbReference type="GO" id="GO:0008202">
    <property type="term" value="P:steroid metabolic process"/>
    <property type="evidence" value="ECO:0007669"/>
    <property type="project" value="UniProtKB-ARBA"/>
</dbReference>
<protein>
    <recommendedName>
        <fullName evidence="8">3-oxosteroid 1-dehydrogenase</fullName>
        <ecNumber evidence="7">1.3.99.4</ecNumber>
    </recommendedName>
</protein>
<dbReference type="EC" id="1.3.99.4" evidence="7"/>
<dbReference type="Gene3D" id="3.50.50.60">
    <property type="entry name" value="FAD/NAD(P)-binding domain"/>
    <property type="match status" value="2"/>
</dbReference>
<feature type="region of interest" description="Disordered" evidence="9">
    <location>
        <begin position="562"/>
        <end position="583"/>
    </location>
</feature>
<dbReference type="PANTHER" id="PTHR43400">
    <property type="entry name" value="FUMARATE REDUCTASE"/>
    <property type="match status" value="1"/>
</dbReference>
<dbReference type="GO" id="GO:0047571">
    <property type="term" value="F:3-oxosteroid 1-dehydrogenase activity"/>
    <property type="evidence" value="ECO:0007669"/>
    <property type="project" value="UniProtKB-EC"/>
</dbReference>
<sequence length="583" mass="63723">MWDKEVDFLVVGSGAGAMTGAVTAHESGLDTLVIEKAECYGGTTALSGGVIWVPNNHRMSSAAINDSDEEAFTYLDAVVSEDVPRDKLRAYINQGPQMLEFLEKHSLVQYDPAPEYPDYYSEKAGGKLGARSLDPKPYTQRQLGAELSAQMRMPDYDYHKNFSMTADEAHQVFSFTWRSHVVIFKRLFSFWLDVRSRLNRLPDNRLTLGRALVGRLRKSLEQKDIPLWLNCPAQELVVENGRIVGVVAEKDGKSIRIGARSGVLLATGGFSNNDEWRSKYHKGESSSDWTAANEGDTGDGIRMASQINAKLGMMDYAWWTPTMRLPDGKVEAFIVGKTMPGSMVVNKRGERFCNEAEPYEDFVKSQYADHEKTGCSIPAYFVFDGRYRKEYPLGIALGPGKFVPDTAAKDLFDSGWIRKADTLEALAEACGIDPKGLCDTASKLEEFGKDGVDADFGKGSTPIDVYYSDHRIKPNPCLWGLVKPPFYAIELWPGDLGTKGGVMTDEYGRALDVAGQPIEGLYVTGNSSASVMGNSYPGAGATIGPAMTFSYVAALHASQAAPLASDLGDKDSTESGEKIANAS</sequence>
<dbReference type="Proteomes" id="UP000441399">
    <property type="component" value="Unassembled WGS sequence"/>
</dbReference>
<accession>A0A5S9QIT7</accession>
<evidence type="ECO:0000256" key="2">
    <source>
        <dbReference type="ARBA" id="ARBA00022630"/>
    </source>
</evidence>
<dbReference type="InterPro" id="IPR003953">
    <property type="entry name" value="FAD-dep_OxRdtase_2_FAD-bd"/>
</dbReference>
<evidence type="ECO:0000256" key="4">
    <source>
        <dbReference type="ARBA" id="ARBA00023002"/>
    </source>
</evidence>
<evidence type="ECO:0000256" key="3">
    <source>
        <dbReference type="ARBA" id="ARBA00022827"/>
    </source>
</evidence>
<evidence type="ECO:0000256" key="6">
    <source>
        <dbReference type="ARBA" id="ARBA00061147"/>
    </source>
</evidence>
<comment type="cofactor">
    <cofactor evidence="1">
        <name>FAD</name>
        <dbReference type="ChEBI" id="CHEBI:57692"/>
    </cofactor>
</comment>
<dbReference type="InterPro" id="IPR027477">
    <property type="entry name" value="Succ_DH/fumarate_Rdtase_cat_sf"/>
</dbReference>
<dbReference type="SUPFAM" id="SSF51905">
    <property type="entry name" value="FAD/NAD(P)-binding domain"/>
    <property type="match status" value="1"/>
</dbReference>
<dbReference type="OrthoDB" id="9813348at2"/>
<dbReference type="InterPro" id="IPR050315">
    <property type="entry name" value="FAD-oxidoreductase_2"/>
</dbReference>
<keyword evidence="4 11" id="KW-0560">Oxidoreductase</keyword>
<evidence type="ECO:0000256" key="1">
    <source>
        <dbReference type="ARBA" id="ARBA00001974"/>
    </source>
</evidence>
<dbReference type="SUPFAM" id="SSF56425">
    <property type="entry name" value="Succinate dehydrogenase/fumarate reductase flavoprotein, catalytic domain"/>
    <property type="match status" value="1"/>
</dbReference>
<evidence type="ECO:0000256" key="7">
    <source>
        <dbReference type="ARBA" id="ARBA00066536"/>
    </source>
</evidence>
<organism evidence="11 12">
    <name type="scientific">BD1-7 clade bacterium</name>
    <dbReference type="NCBI Taxonomy" id="2029982"/>
    <lineage>
        <taxon>Bacteria</taxon>
        <taxon>Pseudomonadati</taxon>
        <taxon>Pseudomonadota</taxon>
        <taxon>Gammaproteobacteria</taxon>
        <taxon>Cellvibrionales</taxon>
        <taxon>Spongiibacteraceae</taxon>
        <taxon>BD1-7 clade</taxon>
    </lineage>
</organism>
<proteinExistence type="inferred from homology"/>
<keyword evidence="3" id="KW-0274">FAD</keyword>
<keyword evidence="12" id="KW-1185">Reference proteome</keyword>
<dbReference type="InterPro" id="IPR036188">
    <property type="entry name" value="FAD/NAD-bd_sf"/>
</dbReference>
<feature type="compositionally biased region" description="Basic and acidic residues" evidence="9">
    <location>
        <begin position="567"/>
        <end position="577"/>
    </location>
</feature>
<evidence type="ECO:0000256" key="5">
    <source>
        <dbReference type="ARBA" id="ARBA00051951"/>
    </source>
</evidence>
<comment type="catalytic activity">
    <reaction evidence="5">
        <text>a 3-oxosteroid + A = a 3-oxo-Delta(1)-steroid + AH2</text>
        <dbReference type="Rhea" id="RHEA:13329"/>
        <dbReference type="ChEBI" id="CHEBI:13193"/>
        <dbReference type="ChEBI" id="CHEBI:17499"/>
        <dbReference type="ChEBI" id="CHEBI:20156"/>
        <dbReference type="ChEBI" id="CHEBI:47788"/>
        <dbReference type="EC" id="1.3.99.4"/>
    </reaction>
</comment>
<evidence type="ECO:0000259" key="10">
    <source>
        <dbReference type="Pfam" id="PF00890"/>
    </source>
</evidence>
<gene>
    <name evidence="11" type="primary">kstD_3</name>
    <name evidence="11" type="ORF">OPDIPICF_02156</name>
</gene>
<name>A0A5S9QIT7_9GAMM</name>
<keyword evidence="2" id="KW-0285">Flavoprotein</keyword>
<comment type="similarity">
    <text evidence="6">Belongs to the FAD-dependent oxidoreductase 2 family. 3-oxosteroid dehydrogenase subfamily.</text>
</comment>
<dbReference type="AlphaFoldDB" id="A0A5S9QIT7"/>
<reference evidence="11 12" key="1">
    <citation type="submission" date="2019-11" db="EMBL/GenBank/DDBJ databases">
        <authorList>
            <person name="Holert J."/>
        </authorList>
    </citation>
    <scope>NUCLEOTIDE SEQUENCE [LARGE SCALE GENOMIC DNA]</scope>
    <source>
        <strain evidence="11">SB11_3</strain>
    </source>
</reference>
<dbReference type="EMBL" id="CACSIO010000034">
    <property type="protein sequence ID" value="CAA0118711.1"/>
    <property type="molecule type" value="Genomic_DNA"/>
</dbReference>
<evidence type="ECO:0000313" key="12">
    <source>
        <dbReference type="Proteomes" id="UP000441399"/>
    </source>
</evidence>
<dbReference type="Pfam" id="PF00890">
    <property type="entry name" value="FAD_binding_2"/>
    <property type="match status" value="1"/>
</dbReference>
<evidence type="ECO:0000313" key="11">
    <source>
        <dbReference type="EMBL" id="CAA0118711.1"/>
    </source>
</evidence>